<dbReference type="EMBL" id="LXQC01000152">
    <property type="protein sequence ID" value="TFE67581.1"/>
    <property type="molecule type" value="Genomic_DNA"/>
</dbReference>
<dbReference type="AlphaFoldDB" id="A0A4Y8P9Z1"/>
<keyword evidence="9 13" id="KW-0418">Kinase</keyword>
<keyword evidence="6 13" id="KW-0963">Cytoplasm</keyword>
<dbReference type="SUPFAM" id="SSF52540">
    <property type="entry name" value="P-loop containing nucleoside triphosphate hydrolases"/>
    <property type="match status" value="1"/>
</dbReference>
<keyword evidence="17" id="KW-1185">Reference proteome</keyword>
<comment type="caution">
    <text evidence="16">The sequence shown here is derived from an EMBL/GenBank/DDBJ whole genome shotgun (WGS) entry which is preliminary data.</text>
</comment>
<evidence type="ECO:0000313" key="17">
    <source>
        <dbReference type="Proteomes" id="UP000297713"/>
    </source>
</evidence>
<dbReference type="PROSITE" id="PS00856">
    <property type="entry name" value="GUANYLATE_KINASE_1"/>
    <property type="match status" value="1"/>
</dbReference>
<evidence type="ECO:0000256" key="1">
    <source>
        <dbReference type="ARBA" id="ARBA00003531"/>
    </source>
</evidence>
<evidence type="ECO:0000256" key="6">
    <source>
        <dbReference type="ARBA" id="ARBA00022490"/>
    </source>
</evidence>
<dbReference type="Gene3D" id="3.30.63.10">
    <property type="entry name" value="Guanylate Kinase phosphate binding domain"/>
    <property type="match status" value="1"/>
</dbReference>
<gene>
    <name evidence="13" type="primary">gmk</name>
    <name evidence="16" type="ORF">A7Q10_09415</name>
</gene>
<evidence type="ECO:0000256" key="12">
    <source>
        <dbReference type="ARBA" id="ARBA00048594"/>
    </source>
</evidence>
<evidence type="ECO:0000313" key="16">
    <source>
        <dbReference type="EMBL" id="TFE67581.1"/>
    </source>
</evidence>
<comment type="function">
    <text evidence="1 13">Essential for recycling GMP and indirectly, cGMP.</text>
</comment>
<dbReference type="NCBIfam" id="TIGR03263">
    <property type="entry name" value="guanyl_kin"/>
    <property type="match status" value="1"/>
</dbReference>
<proteinExistence type="inferred from homology"/>
<evidence type="ECO:0000256" key="9">
    <source>
        <dbReference type="ARBA" id="ARBA00022777"/>
    </source>
</evidence>
<comment type="subcellular location">
    <subcellularLocation>
        <location evidence="2 13">Cytoplasm</location>
    </subcellularLocation>
</comment>
<evidence type="ECO:0000256" key="7">
    <source>
        <dbReference type="ARBA" id="ARBA00022679"/>
    </source>
</evidence>
<dbReference type="GO" id="GO:0005829">
    <property type="term" value="C:cytosol"/>
    <property type="evidence" value="ECO:0007669"/>
    <property type="project" value="TreeGrafter"/>
</dbReference>
<dbReference type="InterPro" id="IPR008145">
    <property type="entry name" value="GK/Ca_channel_bsu"/>
</dbReference>
<dbReference type="Pfam" id="PF00625">
    <property type="entry name" value="Guanylate_kin"/>
    <property type="match status" value="1"/>
</dbReference>
<dbReference type="FunFam" id="3.30.63.10:FF:000005">
    <property type="entry name" value="Guanylate kinase"/>
    <property type="match status" value="1"/>
</dbReference>
<keyword evidence="10 13" id="KW-0067">ATP-binding</keyword>
<evidence type="ECO:0000256" key="13">
    <source>
        <dbReference type="HAMAP-Rule" id="MF_00328"/>
    </source>
</evidence>
<dbReference type="EC" id="2.7.4.8" evidence="4 13"/>
<dbReference type="PANTHER" id="PTHR23117:SF13">
    <property type="entry name" value="GUANYLATE KINASE"/>
    <property type="match status" value="1"/>
</dbReference>
<dbReference type="Proteomes" id="UP000297713">
    <property type="component" value="Unassembled WGS sequence"/>
</dbReference>
<evidence type="ECO:0000256" key="2">
    <source>
        <dbReference type="ARBA" id="ARBA00004496"/>
    </source>
</evidence>
<evidence type="ECO:0000256" key="11">
    <source>
        <dbReference type="ARBA" id="ARBA00030128"/>
    </source>
</evidence>
<dbReference type="PANTHER" id="PTHR23117">
    <property type="entry name" value="GUANYLATE KINASE-RELATED"/>
    <property type="match status" value="1"/>
</dbReference>
<dbReference type="CDD" id="cd00071">
    <property type="entry name" value="GMPK"/>
    <property type="match status" value="1"/>
</dbReference>
<feature type="domain" description="Guanylate kinase-like" evidence="15">
    <location>
        <begin position="9"/>
        <end position="191"/>
    </location>
</feature>
<dbReference type="GO" id="GO:0004385">
    <property type="term" value="F:GMP kinase activity"/>
    <property type="evidence" value="ECO:0007669"/>
    <property type="project" value="UniProtKB-UniRule"/>
</dbReference>
<keyword evidence="8 13" id="KW-0547">Nucleotide-binding</keyword>
<reference evidence="16 17" key="1">
    <citation type="submission" date="2016-05" db="EMBL/GenBank/DDBJ databases">
        <title>Diversity and Homogeneity among Thermoacidophilic Verrucomicrobia Methanotrophs Linked with Geographical Origin.</title>
        <authorList>
            <person name="Erikstad H.-A."/>
            <person name="Smestad N.B."/>
            <person name="Ceballos R.M."/>
            <person name="Birkeland N.-K."/>
        </authorList>
    </citation>
    <scope>NUCLEOTIDE SEQUENCE [LARGE SCALE GENOMIC DNA]</scope>
    <source>
        <strain evidence="16 17">Phi</strain>
    </source>
</reference>
<comment type="similarity">
    <text evidence="3 13">Belongs to the guanylate kinase family.</text>
</comment>
<evidence type="ECO:0000256" key="14">
    <source>
        <dbReference type="SAM" id="Coils"/>
    </source>
</evidence>
<evidence type="ECO:0000256" key="4">
    <source>
        <dbReference type="ARBA" id="ARBA00012961"/>
    </source>
</evidence>
<dbReference type="RefSeq" id="WP_134440445.1">
    <property type="nucleotide sequence ID" value="NZ_LXQC01000152.1"/>
</dbReference>
<dbReference type="PROSITE" id="PS50052">
    <property type="entry name" value="GUANYLATE_KINASE_2"/>
    <property type="match status" value="1"/>
</dbReference>
<comment type="catalytic activity">
    <reaction evidence="12 13">
        <text>GMP + ATP = GDP + ADP</text>
        <dbReference type="Rhea" id="RHEA:20780"/>
        <dbReference type="ChEBI" id="CHEBI:30616"/>
        <dbReference type="ChEBI" id="CHEBI:58115"/>
        <dbReference type="ChEBI" id="CHEBI:58189"/>
        <dbReference type="ChEBI" id="CHEBI:456216"/>
        <dbReference type="EC" id="2.7.4.8"/>
    </reaction>
</comment>
<evidence type="ECO:0000256" key="10">
    <source>
        <dbReference type="ARBA" id="ARBA00022840"/>
    </source>
</evidence>
<evidence type="ECO:0000256" key="3">
    <source>
        <dbReference type="ARBA" id="ARBA00005790"/>
    </source>
</evidence>
<dbReference type="SMART" id="SM00072">
    <property type="entry name" value="GuKc"/>
    <property type="match status" value="1"/>
</dbReference>
<keyword evidence="14" id="KW-0175">Coiled coil</keyword>
<name>A0A4Y8P9Z1_9BACT</name>
<evidence type="ECO:0000259" key="15">
    <source>
        <dbReference type="PROSITE" id="PS50052"/>
    </source>
</evidence>
<dbReference type="InterPro" id="IPR017665">
    <property type="entry name" value="Guanylate_kinase"/>
</dbReference>
<organism evidence="16 17">
    <name type="scientific">Methylacidiphilum caldifontis</name>
    <dbReference type="NCBI Taxonomy" id="2795386"/>
    <lineage>
        <taxon>Bacteria</taxon>
        <taxon>Pseudomonadati</taxon>
        <taxon>Verrucomicrobiota</taxon>
        <taxon>Methylacidiphilae</taxon>
        <taxon>Methylacidiphilales</taxon>
        <taxon>Methylacidiphilaceae</taxon>
        <taxon>Methylacidiphilum (ex Ratnadevi et al. 2023)</taxon>
    </lineage>
</organism>
<dbReference type="GO" id="GO:0005524">
    <property type="term" value="F:ATP binding"/>
    <property type="evidence" value="ECO:0007669"/>
    <property type="project" value="UniProtKB-UniRule"/>
</dbReference>
<keyword evidence="7 13" id="KW-0808">Transferase</keyword>
<dbReference type="Gene3D" id="3.40.50.300">
    <property type="entry name" value="P-loop containing nucleotide triphosphate hydrolases"/>
    <property type="match status" value="1"/>
</dbReference>
<feature type="coiled-coil region" evidence="14">
    <location>
        <begin position="135"/>
        <end position="163"/>
    </location>
</feature>
<dbReference type="InterPro" id="IPR008144">
    <property type="entry name" value="Guanylate_kin-like_dom"/>
</dbReference>
<protein>
    <recommendedName>
        <fullName evidence="5 13">Guanylate kinase</fullName>
        <ecNumber evidence="4 13">2.7.4.8</ecNumber>
    </recommendedName>
    <alternativeName>
        <fullName evidence="11 13">GMP kinase</fullName>
    </alternativeName>
</protein>
<dbReference type="InterPro" id="IPR027417">
    <property type="entry name" value="P-loop_NTPase"/>
</dbReference>
<dbReference type="HAMAP" id="MF_00328">
    <property type="entry name" value="Guanylate_kinase"/>
    <property type="match status" value="1"/>
</dbReference>
<accession>A0A4Y8P9Z1</accession>
<sequence>MEKFFRREGILFVISAPSGAGKSTLCSNLRKTPDFIFSISCTTRPPRVGEVNGEDYFFLTEDEFFKKISAQEFLEYARVHGHYYGTLKSSVISALKNGTDVLLDIDVQGARQIRSNKDPLLKNALVDVFIMPPTLEELERRLRKRGTETEEQLRERLKTAREEMKLWPEFKYTILSGSMEEDLTKFRAIMRAERYLSRRLTLIEDIY</sequence>
<dbReference type="InterPro" id="IPR020590">
    <property type="entry name" value="Guanylate_kinase_CS"/>
</dbReference>
<dbReference type="OrthoDB" id="9808150at2"/>
<feature type="binding site" evidence="13">
    <location>
        <begin position="16"/>
        <end position="23"/>
    </location>
    <ligand>
        <name>ATP</name>
        <dbReference type="ChEBI" id="CHEBI:30616"/>
    </ligand>
</feature>
<evidence type="ECO:0000256" key="5">
    <source>
        <dbReference type="ARBA" id="ARBA00016296"/>
    </source>
</evidence>
<evidence type="ECO:0000256" key="8">
    <source>
        <dbReference type="ARBA" id="ARBA00022741"/>
    </source>
</evidence>